<name>A0A212J9U1_9FIRM</name>
<gene>
    <name evidence="1" type="ORF">KL86CLO1_10748</name>
</gene>
<proteinExistence type="predicted"/>
<reference evidence="1" key="1">
    <citation type="submission" date="2016-04" db="EMBL/GenBank/DDBJ databases">
        <authorList>
            <person name="Evans L.H."/>
            <person name="Alamgir A."/>
            <person name="Owens N."/>
            <person name="Weber N.D."/>
            <person name="Virtaneva K."/>
            <person name="Barbian K."/>
            <person name="Babar A."/>
            <person name="Rosenke K."/>
        </authorList>
    </citation>
    <scope>NUCLEOTIDE SEQUENCE</scope>
    <source>
        <strain evidence="1">86</strain>
    </source>
</reference>
<evidence type="ECO:0000313" key="1">
    <source>
        <dbReference type="EMBL" id="SBV96224.1"/>
    </source>
</evidence>
<dbReference type="AlphaFoldDB" id="A0A212J9U1"/>
<sequence length="60" mass="7458">MPLRLKCYTRKAFEMEKSSGNISRYELQNQWRYKNEYEEAFPCRTVPYPVRWPAGRLRRR</sequence>
<organism evidence="1">
    <name type="scientific">uncultured Eubacteriales bacterium</name>
    <dbReference type="NCBI Taxonomy" id="172733"/>
    <lineage>
        <taxon>Bacteria</taxon>
        <taxon>Bacillati</taxon>
        <taxon>Bacillota</taxon>
        <taxon>Clostridia</taxon>
        <taxon>Eubacteriales</taxon>
        <taxon>environmental samples</taxon>
    </lineage>
</organism>
<accession>A0A212J9U1</accession>
<protein>
    <submittedName>
        <fullName evidence="1">Uncharacterized protein</fullName>
    </submittedName>
</protein>
<dbReference type="EMBL" id="FLUN01000001">
    <property type="protein sequence ID" value="SBV96224.1"/>
    <property type="molecule type" value="Genomic_DNA"/>
</dbReference>